<protein>
    <submittedName>
        <fullName evidence="4">Serine/arginine repetitive matrix protein 2</fullName>
    </submittedName>
</protein>
<comment type="subcellular location">
    <subcellularLocation>
        <location evidence="1">Nucleus</location>
    </subcellularLocation>
</comment>
<accession>A0A834T8V5</accession>
<evidence type="ECO:0000313" key="5">
    <source>
        <dbReference type="Proteomes" id="UP000634136"/>
    </source>
</evidence>
<dbReference type="AlphaFoldDB" id="A0A834T8V5"/>
<evidence type="ECO:0000256" key="1">
    <source>
        <dbReference type="ARBA" id="ARBA00004123"/>
    </source>
</evidence>
<dbReference type="InterPro" id="IPR051992">
    <property type="entry name" value="OxStress_Response_Reg"/>
</dbReference>
<dbReference type="GO" id="GO:0006950">
    <property type="term" value="P:response to stress"/>
    <property type="evidence" value="ECO:0007669"/>
    <property type="project" value="UniProtKB-ARBA"/>
</dbReference>
<gene>
    <name evidence="4" type="ORF">G2W53_031316</name>
</gene>
<dbReference type="OrthoDB" id="691484at2759"/>
<feature type="region of interest" description="Disordered" evidence="3">
    <location>
        <begin position="17"/>
        <end position="77"/>
    </location>
</feature>
<evidence type="ECO:0000313" key="4">
    <source>
        <dbReference type="EMBL" id="KAF7817347.1"/>
    </source>
</evidence>
<dbReference type="EMBL" id="JAAIUW010000009">
    <property type="protein sequence ID" value="KAF7817347.1"/>
    <property type="molecule type" value="Genomic_DNA"/>
</dbReference>
<dbReference type="GO" id="GO:0005634">
    <property type="term" value="C:nucleus"/>
    <property type="evidence" value="ECO:0007669"/>
    <property type="project" value="UniProtKB-SubCell"/>
</dbReference>
<dbReference type="Proteomes" id="UP000634136">
    <property type="component" value="Unassembled WGS sequence"/>
</dbReference>
<sequence length="346" mass="38082">MRRVVTCASAFFESPEENKLTAKSGGNNALPLKVSDDQCSTSSSSTSSIGRNSDLSSDRSTGDEDCGENEVQSAYNGPLDMMESLEEVLPIRRGISKFYNGKSKSFTSLADASFSPSLKDITKPENAYTRRRRNLMAFNHIWEKNRSFPLRSNGGGICKRTISSSRSTLALAVAMNNCDSNSSTTSEDSNSRSPPPLPPLHPGSRVSTPTASAGPSSPLQQNFSAWRSFSLVDLQHCATAASINMSTTAQAALKEPQIVASDLLDPDIQYMKQTSSISNAPQETGHRDIPIKMVGDQYHRDLSQELPYLCLQQKRECCNNSEKVKRHDFPVYAVRIKHRHVSFYNL</sequence>
<dbReference type="PANTHER" id="PTHR33172">
    <property type="entry name" value="OS08G0516900 PROTEIN"/>
    <property type="match status" value="1"/>
</dbReference>
<reference evidence="4" key="1">
    <citation type="submission" date="2020-09" db="EMBL/GenBank/DDBJ databases">
        <title>Genome-Enabled Discovery of Anthraquinone Biosynthesis in Senna tora.</title>
        <authorList>
            <person name="Kang S.-H."/>
            <person name="Pandey R.P."/>
            <person name="Lee C.-M."/>
            <person name="Sim J.-S."/>
            <person name="Jeong J.-T."/>
            <person name="Choi B.-S."/>
            <person name="Jung M."/>
            <person name="Ginzburg D."/>
            <person name="Zhao K."/>
            <person name="Won S.Y."/>
            <person name="Oh T.-J."/>
            <person name="Yu Y."/>
            <person name="Kim N.-H."/>
            <person name="Lee O.R."/>
            <person name="Lee T.-H."/>
            <person name="Bashyal P."/>
            <person name="Kim T.-S."/>
            <person name="Lee W.-H."/>
            <person name="Kawkins C."/>
            <person name="Kim C.-K."/>
            <person name="Kim J.S."/>
            <person name="Ahn B.O."/>
            <person name="Rhee S.Y."/>
            <person name="Sohng J.K."/>
        </authorList>
    </citation>
    <scope>NUCLEOTIDE SEQUENCE</scope>
    <source>
        <tissue evidence="4">Leaf</tissue>
    </source>
</reference>
<comment type="caution">
    <text evidence="4">The sequence shown here is derived from an EMBL/GenBank/DDBJ whole genome shotgun (WGS) entry which is preliminary data.</text>
</comment>
<dbReference type="PANTHER" id="PTHR33172:SF37">
    <property type="entry name" value="PROTEIN OXIDATIVE STRESS 3 LIKE 1"/>
    <property type="match status" value="1"/>
</dbReference>
<organism evidence="4 5">
    <name type="scientific">Senna tora</name>
    <dbReference type="NCBI Taxonomy" id="362788"/>
    <lineage>
        <taxon>Eukaryota</taxon>
        <taxon>Viridiplantae</taxon>
        <taxon>Streptophyta</taxon>
        <taxon>Embryophyta</taxon>
        <taxon>Tracheophyta</taxon>
        <taxon>Spermatophyta</taxon>
        <taxon>Magnoliopsida</taxon>
        <taxon>eudicotyledons</taxon>
        <taxon>Gunneridae</taxon>
        <taxon>Pentapetalae</taxon>
        <taxon>rosids</taxon>
        <taxon>fabids</taxon>
        <taxon>Fabales</taxon>
        <taxon>Fabaceae</taxon>
        <taxon>Caesalpinioideae</taxon>
        <taxon>Cassia clade</taxon>
        <taxon>Senna</taxon>
    </lineage>
</organism>
<evidence type="ECO:0000256" key="2">
    <source>
        <dbReference type="ARBA" id="ARBA00023242"/>
    </source>
</evidence>
<evidence type="ECO:0000256" key="3">
    <source>
        <dbReference type="SAM" id="MobiDB-lite"/>
    </source>
</evidence>
<feature type="compositionally biased region" description="Low complexity" evidence="3">
    <location>
        <begin position="179"/>
        <end position="192"/>
    </location>
</feature>
<keyword evidence="2" id="KW-0539">Nucleus</keyword>
<name>A0A834T8V5_9FABA</name>
<keyword evidence="5" id="KW-1185">Reference proteome</keyword>
<feature type="compositionally biased region" description="Low complexity" evidence="3">
    <location>
        <begin position="207"/>
        <end position="218"/>
    </location>
</feature>
<proteinExistence type="predicted"/>
<feature type="region of interest" description="Disordered" evidence="3">
    <location>
        <begin position="179"/>
        <end position="219"/>
    </location>
</feature>